<sequence>MPRMINPHQAIDNGSAQVNEPVIMVAGNNSTIAKAVDRNTLSPKLRSLSDRAMHQAARIGAAESSTRPNRYRTNGSLVTAQSGDRSKPVPKRYSGCWCIVMIDAPPAMKRENDHEPDSSGRMRGVVAAAMVRVLRMQNRTSDPALIPVETGVDSRFPPELTLVSCV</sequence>
<name>A0A6J7N092_9ZZZZ</name>
<gene>
    <name evidence="2" type="ORF">UFOPK3914_01359</name>
</gene>
<reference evidence="2" key="1">
    <citation type="submission" date="2020-05" db="EMBL/GenBank/DDBJ databases">
        <authorList>
            <person name="Chiriac C."/>
            <person name="Salcher M."/>
            <person name="Ghai R."/>
            <person name="Kavagutti S V."/>
        </authorList>
    </citation>
    <scope>NUCLEOTIDE SEQUENCE</scope>
</reference>
<proteinExistence type="predicted"/>
<feature type="region of interest" description="Disordered" evidence="1">
    <location>
        <begin position="59"/>
        <end position="86"/>
    </location>
</feature>
<organism evidence="2">
    <name type="scientific">freshwater metagenome</name>
    <dbReference type="NCBI Taxonomy" id="449393"/>
    <lineage>
        <taxon>unclassified sequences</taxon>
        <taxon>metagenomes</taxon>
        <taxon>ecological metagenomes</taxon>
    </lineage>
</organism>
<evidence type="ECO:0000313" key="2">
    <source>
        <dbReference type="EMBL" id="CAB4986691.1"/>
    </source>
</evidence>
<dbReference type="AlphaFoldDB" id="A0A6J7N092"/>
<evidence type="ECO:0000256" key="1">
    <source>
        <dbReference type="SAM" id="MobiDB-lite"/>
    </source>
</evidence>
<dbReference type="EMBL" id="CAFBOG010000133">
    <property type="protein sequence ID" value="CAB4986691.1"/>
    <property type="molecule type" value="Genomic_DNA"/>
</dbReference>
<protein>
    <submittedName>
        <fullName evidence="2">Unannotated protein</fullName>
    </submittedName>
</protein>
<accession>A0A6J7N092</accession>
<feature type="compositionally biased region" description="Polar residues" evidence="1">
    <location>
        <begin position="63"/>
        <end position="83"/>
    </location>
</feature>